<dbReference type="EMBL" id="BNAT01000003">
    <property type="protein sequence ID" value="GHH83876.1"/>
    <property type="molecule type" value="Genomic_DNA"/>
</dbReference>
<comment type="caution">
    <text evidence="1">The sequence shown here is derived from an EMBL/GenBank/DDBJ whole genome shotgun (WGS) entry which is preliminary data.</text>
</comment>
<protein>
    <submittedName>
        <fullName evidence="1">Uncharacterized protein</fullName>
    </submittedName>
</protein>
<dbReference type="RefSeq" id="WP_189781283.1">
    <property type="nucleotide sequence ID" value="NZ_BNAT01000003.1"/>
</dbReference>
<gene>
    <name evidence="1" type="ORF">GCM10017771_11600</name>
</gene>
<proteinExistence type="predicted"/>
<evidence type="ECO:0000313" key="1">
    <source>
        <dbReference type="EMBL" id="GHH83876.1"/>
    </source>
</evidence>
<name>A0A919L5Y0_9ACTN</name>
<dbReference type="Proteomes" id="UP000603227">
    <property type="component" value="Unassembled WGS sequence"/>
</dbReference>
<dbReference type="AlphaFoldDB" id="A0A919L5Y0"/>
<accession>A0A919L5Y0</accession>
<evidence type="ECO:0000313" key="2">
    <source>
        <dbReference type="Proteomes" id="UP000603227"/>
    </source>
</evidence>
<keyword evidence="2" id="KW-1185">Reference proteome</keyword>
<reference evidence="1" key="2">
    <citation type="submission" date="2020-09" db="EMBL/GenBank/DDBJ databases">
        <authorList>
            <person name="Sun Q."/>
            <person name="Zhou Y."/>
        </authorList>
    </citation>
    <scope>NUCLEOTIDE SEQUENCE</scope>
    <source>
        <strain evidence="1">CGMCC 4.7403</strain>
    </source>
</reference>
<organism evidence="1 2">
    <name type="scientific">Streptomyces capitiformicae</name>
    <dbReference type="NCBI Taxonomy" id="2014920"/>
    <lineage>
        <taxon>Bacteria</taxon>
        <taxon>Bacillati</taxon>
        <taxon>Actinomycetota</taxon>
        <taxon>Actinomycetes</taxon>
        <taxon>Kitasatosporales</taxon>
        <taxon>Streptomycetaceae</taxon>
        <taxon>Streptomyces</taxon>
    </lineage>
</organism>
<reference evidence="1" key="1">
    <citation type="journal article" date="2014" name="Int. J. Syst. Evol. Microbiol.">
        <title>Complete genome sequence of Corynebacterium casei LMG S-19264T (=DSM 44701T), isolated from a smear-ripened cheese.</title>
        <authorList>
            <consortium name="US DOE Joint Genome Institute (JGI-PGF)"/>
            <person name="Walter F."/>
            <person name="Albersmeier A."/>
            <person name="Kalinowski J."/>
            <person name="Ruckert C."/>
        </authorList>
    </citation>
    <scope>NUCLEOTIDE SEQUENCE</scope>
    <source>
        <strain evidence="1">CGMCC 4.7403</strain>
    </source>
</reference>
<sequence length="170" mass="17716">MAKYPELFAGMKVTADLLSAGQPDIVTKQITESVTSSTTFQNDDELFVSVEANAKYRVQLFLLHSSPTAGDIKLQFTAPAGASFNWGVHGAETAVTTSNAVPETVMASRNIGEIANFGGGASTGTTAFIEGTLTTAGTAGTLQLQWAQRVSDASATQVRAGTILSVKRIA</sequence>